<sequence length="365" mass="39230">MKVRFAGRDPLRDVTAYRSTEPANTAANEPGRFDLSSNELVLPPLPPLPTVLSVIEDGLSRLARYPDPTARTITEEIAKHLHVSPDAVAVGPGSAGVLQQILLALCGVGDEVIYAWPGFDAYPLLVAISGATSVHVPLTSTGDHDLDEIRARVGPRTRVILLCSPHNPTGVVIDRHRLDSFLRSLPGDVLTVLDEAYVEFDRGENPPGTPDVLSRHRNIVVLRTFSKAYGLAGLRIGYAAGPERIMVTVRKAGLPFGVTHIAEQAAILSLHSEGELRGRLDTVTVSRDELTAGLRWSGLPVLPSRANFVWLPLAAAADSFAQDLAEAGIRVRPYPGYGVRISVGAPEAQESLLRSLGRGVPTIWV</sequence>
<gene>
    <name evidence="7" type="ordered locus">Francci3_1862</name>
</gene>
<dbReference type="InterPro" id="IPR050106">
    <property type="entry name" value="HistidinolP_aminotransfase"/>
</dbReference>
<dbReference type="Gene3D" id="3.90.1150.10">
    <property type="entry name" value="Aspartate Aminotransferase, domain 1"/>
    <property type="match status" value="1"/>
</dbReference>
<keyword evidence="8" id="KW-1185">Reference proteome</keyword>
<keyword evidence="3 7" id="KW-0808">Transferase</keyword>
<organism evidence="7 8">
    <name type="scientific">Frankia casuarinae (strain DSM 45818 / CECT 9043 / HFP020203 / CcI3)</name>
    <dbReference type="NCBI Taxonomy" id="106370"/>
    <lineage>
        <taxon>Bacteria</taxon>
        <taxon>Bacillati</taxon>
        <taxon>Actinomycetota</taxon>
        <taxon>Actinomycetes</taxon>
        <taxon>Frankiales</taxon>
        <taxon>Frankiaceae</taxon>
        <taxon>Frankia</taxon>
    </lineage>
</organism>
<dbReference type="eggNOG" id="COG0079">
    <property type="taxonomic scope" value="Bacteria"/>
</dbReference>
<dbReference type="NCBIfam" id="NF002878">
    <property type="entry name" value="PRK03321.1"/>
    <property type="match status" value="1"/>
</dbReference>
<evidence type="ECO:0000256" key="3">
    <source>
        <dbReference type="ARBA" id="ARBA00022679"/>
    </source>
</evidence>
<evidence type="ECO:0000256" key="1">
    <source>
        <dbReference type="ARBA" id="ARBA00001933"/>
    </source>
</evidence>
<dbReference type="InterPro" id="IPR001917">
    <property type="entry name" value="Aminotrans_II_pyridoxalP_BS"/>
</dbReference>
<dbReference type="Gene3D" id="3.40.640.10">
    <property type="entry name" value="Type I PLP-dependent aspartate aminotransferase-like (Major domain)"/>
    <property type="match status" value="1"/>
</dbReference>
<name>Q2JBV4_FRACC</name>
<dbReference type="CDD" id="cd00609">
    <property type="entry name" value="AAT_like"/>
    <property type="match status" value="1"/>
</dbReference>
<dbReference type="InterPro" id="IPR015424">
    <property type="entry name" value="PyrdxlP-dep_Trfase"/>
</dbReference>
<accession>Q2JBV4</accession>
<keyword evidence="2 7" id="KW-0032">Aminotransferase</keyword>
<keyword evidence="4 5" id="KW-0663">Pyridoxal phosphate</keyword>
<comment type="similarity">
    <text evidence="5">Belongs to the class-II pyridoxal-phosphate-dependent aminotransferase family.</text>
</comment>
<reference evidence="7 8" key="1">
    <citation type="journal article" date="2007" name="Genome Res.">
        <title>Genome characteristics of facultatively symbiotic Frankia sp. strains reflect host range and host plant biogeography.</title>
        <authorList>
            <person name="Normand P."/>
            <person name="Lapierre P."/>
            <person name="Tisa L.S."/>
            <person name="Gogarten J.P."/>
            <person name="Alloisio N."/>
            <person name="Bagnarol E."/>
            <person name="Bassi C.A."/>
            <person name="Berry A.M."/>
            <person name="Bickhart D.M."/>
            <person name="Choisne N."/>
            <person name="Couloux A."/>
            <person name="Cournoyer B."/>
            <person name="Cruveiller S."/>
            <person name="Daubin V."/>
            <person name="Demange N."/>
            <person name="Francino M.P."/>
            <person name="Goltsman E."/>
            <person name="Huang Y."/>
            <person name="Kopp O.R."/>
            <person name="Labarre L."/>
            <person name="Lapidus A."/>
            <person name="Lavire C."/>
            <person name="Marechal J."/>
            <person name="Martinez M."/>
            <person name="Mastronunzio J.E."/>
            <person name="Mullin B.C."/>
            <person name="Niemann J."/>
            <person name="Pujic P."/>
            <person name="Rawnsley T."/>
            <person name="Rouy Z."/>
            <person name="Schenowitz C."/>
            <person name="Sellstedt A."/>
            <person name="Tavares F."/>
            <person name="Tomkins J.P."/>
            <person name="Vallenet D."/>
            <person name="Valverde C."/>
            <person name="Wall L.G."/>
            <person name="Wang Y."/>
            <person name="Medigue C."/>
            <person name="Benson D.R."/>
        </authorList>
    </citation>
    <scope>NUCLEOTIDE SEQUENCE [LARGE SCALE GENOMIC DNA]</scope>
    <source>
        <strain evidence="8">DSM 45818 / CECT 9043 / CcI3</strain>
    </source>
</reference>
<dbReference type="InterPro" id="IPR015422">
    <property type="entry name" value="PyrdxlP-dep_Trfase_small"/>
</dbReference>
<evidence type="ECO:0000256" key="4">
    <source>
        <dbReference type="ARBA" id="ARBA00022898"/>
    </source>
</evidence>
<evidence type="ECO:0000259" key="6">
    <source>
        <dbReference type="Pfam" id="PF00155"/>
    </source>
</evidence>
<dbReference type="GO" id="GO:0030170">
    <property type="term" value="F:pyridoxal phosphate binding"/>
    <property type="evidence" value="ECO:0007669"/>
    <property type="project" value="InterPro"/>
</dbReference>
<dbReference type="InterPro" id="IPR015421">
    <property type="entry name" value="PyrdxlP-dep_Trfase_major"/>
</dbReference>
<dbReference type="PANTHER" id="PTHR43643">
    <property type="entry name" value="HISTIDINOL-PHOSPHATE AMINOTRANSFERASE 2"/>
    <property type="match status" value="1"/>
</dbReference>
<evidence type="ECO:0000256" key="2">
    <source>
        <dbReference type="ARBA" id="ARBA00022576"/>
    </source>
</evidence>
<dbReference type="Proteomes" id="UP000001937">
    <property type="component" value="Chromosome"/>
</dbReference>
<dbReference type="EC" id="2.6.1.-" evidence="7"/>
<comment type="cofactor">
    <cofactor evidence="1 5">
        <name>pyridoxal 5'-phosphate</name>
        <dbReference type="ChEBI" id="CHEBI:597326"/>
    </cofactor>
</comment>
<dbReference type="PhylomeDB" id="Q2JBV4"/>
<dbReference type="SUPFAM" id="SSF53383">
    <property type="entry name" value="PLP-dependent transferases"/>
    <property type="match status" value="1"/>
</dbReference>
<dbReference type="AlphaFoldDB" id="Q2JBV4"/>
<feature type="domain" description="Aminotransferase class I/classII large" evidence="6">
    <location>
        <begin position="34"/>
        <end position="348"/>
    </location>
</feature>
<proteinExistence type="inferred from homology"/>
<dbReference type="EMBL" id="CP000249">
    <property type="protein sequence ID" value="ABD11238.1"/>
    <property type="molecule type" value="Genomic_DNA"/>
</dbReference>
<dbReference type="PROSITE" id="PS00599">
    <property type="entry name" value="AA_TRANSFER_CLASS_2"/>
    <property type="match status" value="1"/>
</dbReference>
<protein>
    <submittedName>
        <fullName evidence="7">Aminotransferase</fullName>
        <ecNumber evidence="7">2.6.1.-</ecNumber>
    </submittedName>
</protein>
<dbReference type="OrthoDB" id="9809616at2"/>
<dbReference type="GO" id="GO:0008483">
    <property type="term" value="F:transaminase activity"/>
    <property type="evidence" value="ECO:0007669"/>
    <property type="project" value="UniProtKB-KW"/>
</dbReference>
<evidence type="ECO:0000256" key="5">
    <source>
        <dbReference type="RuleBase" id="RU003693"/>
    </source>
</evidence>
<dbReference type="InterPro" id="IPR024892">
    <property type="entry name" value="ArAT"/>
</dbReference>
<dbReference type="InterPro" id="IPR004839">
    <property type="entry name" value="Aminotransferase_I/II_large"/>
</dbReference>
<dbReference type="STRING" id="106370.Francci3_1862"/>
<dbReference type="PANTHER" id="PTHR43643:SF3">
    <property type="entry name" value="HISTIDINOL-PHOSPHATE AMINOTRANSFERASE"/>
    <property type="match status" value="1"/>
</dbReference>
<evidence type="ECO:0000313" key="8">
    <source>
        <dbReference type="Proteomes" id="UP000001937"/>
    </source>
</evidence>
<dbReference type="KEGG" id="fra:Francci3_1862"/>
<dbReference type="Pfam" id="PF00155">
    <property type="entry name" value="Aminotran_1_2"/>
    <property type="match status" value="1"/>
</dbReference>
<dbReference type="RefSeq" id="WP_011436298.1">
    <property type="nucleotide sequence ID" value="NC_007777.1"/>
</dbReference>
<dbReference type="HOGENOM" id="CLU_017584_3_3_11"/>
<evidence type="ECO:0000313" key="7">
    <source>
        <dbReference type="EMBL" id="ABD11238.1"/>
    </source>
</evidence>